<keyword evidence="4" id="KW-1185">Reference proteome</keyword>
<dbReference type="InterPro" id="IPR003509">
    <property type="entry name" value="UPF0102_YraN-like"/>
</dbReference>
<gene>
    <name evidence="3" type="ORF">GCM10011611_44020</name>
</gene>
<dbReference type="InterPro" id="IPR011856">
    <property type="entry name" value="tRNA_endonuc-like_dom_sf"/>
</dbReference>
<dbReference type="NCBIfam" id="TIGR00252">
    <property type="entry name" value="YraN family protein"/>
    <property type="match status" value="1"/>
</dbReference>
<dbReference type="Gene3D" id="3.40.1350.10">
    <property type="match status" value="1"/>
</dbReference>
<dbReference type="AlphaFoldDB" id="A0A8J2YYL6"/>
<proteinExistence type="inferred from homology"/>
<accession>A0A8J2YYL6</accession>
<organism evidence="3 4">
    <name type="scientific">Aliidongia dinghuensis</name>
    <dbReference type="NCBI Taxonomy" id="1867774"/>
    <lineage>
        <taxon>Bacteria</taxon>
        <taxon>Pseudomonadati</taxon>
        <taxon>Pseudomonadota</taxon>
        <taxon>Alphaproteobacteria</taxon>
        <taxon>Rhodospirillales</taxon>
        <taxon>Dongiaceae</taxon>
        <taxon>Aliidongia</taxon>
    </lineage>
</organism>
<comment type="similarity">
    <text evidence="1 2">Belongs to the UPF0102 family.</text>
</comment>
<reference evidence="3" key="1">
    <citation type="journal article" date="2014" name="Int. J. Syst. Evol. Microbiol.">
        <title>Complete genome sequence of Corynebacterium casei LMG S-19264T (=DSM 44701T), isolated from a smear-ripened cheese.</title>
        <authorList>
            <consortium name="US DOE Joint Genome Institute (JGI-PGF)"/>
            <person name="Walter F."/>
            <person name="Albersmeier A."/>
            <person name="Kalinowski J."/>
            <person name="Ruckert C."/>
        </authorList>
    </citation>
    <scope>NUCLEOTIDE SEQUENCE</scope>
    <source>
        <strain evidence="3">CGMCC 1.15725</strain>
    </source>
</reference>
<dbReference type="PANTHER" id="PTHR34039:SF1">
    <property type="entry name" value="UPF0102 PROTEIN YRAN"/>
    <property type="match status" value="1"/>
</dbReference>
<evidence type="ECO:0000313" key="4">
    <source>
        <dbReference type="Proteomes" id="UP000646365"/>
    </source>
</evidence>
<dbReference type="SUPFAM" id="SSF52980">
    <property type="entry name" value="Restriction endonuclease-like"/>
    <property type="match status" value="1"/>
</dbReference>
<comment type="caution">
    <text evidence="3">The sequence shown here is derived from an EMBL/GenBank/DDBJ whole genome shotgun (WGS) entry which is preliminary data.</text>
</comment>
<dbReference type="RefSeq" id="WP_189049803.1">
    <property type="nucleotide sequence ID" value="NZ_BMJQ01000012.1"/>
</dbReference>
<evidence type="ECO:0000256" key="2">
    <source>
        <dbReference type="HAMAP-Rule" id="MF_00048"/>
    </source>
</evidence>
<name>A0A8J2YYL6_9PROT</name>
<dbReference type="GO" id="GO:0003676">
    <property type="term" value="F:nucleic acid binding"/>
    <property type="evidence" value="ECO:0007669"/>
    <property type="project" value="InterPro"/>
</dbReference>
<protein>
    <recommendedName>
        <fullName evidence="2">UPF0102 protein GCM10011611_44020</fullName>
    </recommendedName>
</protein>
<sequence>MTRERRAAERHGHRSEAIAAWWLRLKGYRIVARRYKTAAGEIDLIVRRGRVLVFVEVKARADFRAAADAVSPRQQHRIARAASQFLATRPDLADLDQRFDALLIVRRTWPRHLPDAWRIGA</sequence>
<reference evidence="3" key="2">
    <citation type="submission" date="2020-09" db="EMBL/GenBank/DDBJ databases">
        <authorList>
            <person name="Sun Q."/>
            <person name="Zhou Y."/>
        </authorList>
    </citation>
    <scope>NUCLEOTIDE SEQUENCE</scope>
    <source>
        <strain evidence="3">CGMCC 1.15725</strain>
    </source>
</reference>
<dbReference type="Pfam" id="PF02021">
    <property type="entry name" value="UPF0102"/>
    <property type="match status" value="1"/>
</dbReference>
<dbReference type="PANTHER" id="PTHR34039">
    <property type="entry name" value="UPF0102 PROTEIN YRAN"/>
    <property type="match status" value="1"/>
</dbReference>
<dbReference type="EMBL" id="BMJQ01000012">
    <property type="protein sequence ID" value="GGF33010.1"/>
    <property type="molecule type" value="Genomic_DNA"/>
</dbReference>
<dbReference type="InterPro" id="IPR011335">
    <property type="entry name" value="Restrct_endonuc-II-like"/>
</dbReference>
<dbReference type="HAMAP" id="MF_00048">
    <property type="entry name" value="UPF0102"/>
    <property type="match status" value="1"/>
</dbReference>
<evidence type="ECO:0000256" key="1">
    <source>
        <dbReference type="ARBA" id="ARBA00006738"/>
    </source>
</evidence>
<dbReference type="NCBIfam" id="NF009151">
    <property type="entry name" value="PRK12497.1-5"/>
    <property type="match status" value="1"/>
</dbReference>
<evidence type="ECO:0000313" key="3">
    <source>
        <dbReference type="EMBL" id="GGF33010.1"/>
    </source>
</evidence>
<dbReference type="Proteomes" id="UP000646365">
    <property type="component" value="Unassembled WGS sequence"/>
</dbReference>